<evidence type="ECO:0000313" key="3">
    <source>
        <dbReference type="Proteomes" id="UP000249619"/>
    </source>
</evidence>
<gene>
    <name evidence="2" type="ORF">DDE83_004437</name>
</gene>
<feature type="compositionally biased region" description="Low complexity" evidence="1">
    <location>
        <begin position="49"/>
        <end position="61"/>
    </location>
</feature>
<sequence length="1536" mass="165359">MFGKRRRAVSNPRAPPPSASASLAASKAFIKNAESNGDLSSAAAAAALRTHVTTPTPVGETVTKRMARRGSHSSNGSYSRQQPGSLQRQTSSGSMAERSFRAPSPGRGSPAGSNAPPVPPVPKNIQQQSSTVHRRASSLEPAYRGGSPAPRVRGRGVSLDRGASNAGRGTQRPANHLAQVSEEEDALRSVNFSRPMTPGTPAAKQNPSPPTTSGWFGGPVVNKDAVQRMASTSRPKTSSGVSTYDLQSAQRAVQNAAERPVSTHQISQGAEGARLSSGSMRAKPSGAAVQSQSYLPRQAPRPVDPNSPDAVYDPSTRKFIHKQDAMARHRELHEEPEPTRQYVPQHVDTFHSVHIPENQMGRGSPSPIRHYVRQEQPAPQRREETLPQADTTPRRNEPAALYANEPRAVVERHSDEFADADVQFQEQANISRRLEDSGYGTIVGQDEETASPVVAKNQDSAYPRLSTPVNSRPASTYSGHDRERLGHDRNASLSPPRNAHFAPVAIELTGLKHDPLPRSVSPAKSALKASPSVSRRGESPIASNGRLYGRFASSEASDTASDDGTRRKKKTVRVSFEEDPIVVGKAAHADTETSIQGGLGASKWSPIAEKEDEFEDLMKPRPALPLFGSIREKDRHPREDVAEKVTETVSASPNRDPSHVSSDVALGNIVAHDHARKQTESGAPLPPEVTTVEGSGYASDSSDYSDTHKPMDHGATAQQPPAPEPKSLSTPYEDISSGTSMAEQTAHVPNIALQPATPSPYEKPEPQFQSMAIPGRWDEDGTQSRDQKAQSDAYTSSIPSARSTEPTSQQSQSVSFEDEESSDDNSSVYSDAYEDLSDGGGFGSIDALMERPVASSSSGLMHSKYADQAATDGSTSKSGQDIHEEKSDDEMTTPMQDWNAAQLHWRSLNASRQQPQIETPVKEPSHAQEVVDRVMQAPVSQAPAVTAQPPEHALETMPERKVAAVAPPRTSTSSTTSTKPLKSALKKTPAPQTTRPAETQTRTTMRTAAPREGSSEIHMKRTMRGGPDTNTQPEPRMGTTMRSSMRGAPQSTPRAQPQMRQSMRSADTSPTPNMGLAASRHSMVPTDAKSPRGALQKKNIPPSAAISKARPQSMPVAKPKAAPVPTYDSDSDASASSFQRTRRGGSRDQGGRYTMRGSMRQEPAPTMRASAPAPKQVRAISPPGSPSPAMRRSMRPSSPTPEQVKSSKFSIRSLSPMGRFRKGSDVRPSSPSQPKPMPSFAKQPKPVKQKAPAAKAPKATKTPFKSRFADSSDEDEDDRPTRFRSRFDDSDDDDDEPADYKLPPGLTPVRGIPRKAGEEDGDSTDLEEEADEEAPNAVSTPGPVTNGTNGNTGAQGKALSAGSLRDSKHAPLPSFESGGKGKGKRGFFGLGKKKTTQQEPVEAQPEMVQHTSAPDEIPMPPAQRNRDKNFPMTPIDEDKEFGEDAPTSPKRSPKLQRRSTPEWPLPSTIGIEDRPMSSDGVAARRPRFATRQPSAVSNVSAPIVDANGRSVSYGRSGKKKKFQGLRRTCDKTTQAR</sequence>
<feature type="region of interest" description="Disordered" evidence="1">
    <location>
        <begin position="324"/>
        <end position="343"/>
    </location>
</feature>
<feature type="region of interest" description="Disordered" evidence="1">
    <location>
        <begin position="961"/>
        <end position="1536"/>
    </location>
</feature>
<feature type="compositionally biased region" description="Polar residues" evidence="1">
    <location>
        <begin position="467"/>
        <end position="478"/>
    </location>
</feature>
<feature type="compositionally biased region" description="Basic residues" evidence="1">
    <location>
        <begin position="1381"/>
        <end position="1395"/>
    </location>
</feature>
<feature type="compositionally biased region" description="Polar residues" evidence="1">
    <location>
        <begin position="229"/>
        <end position="253"/>
    </location>
</feature>
<comment type="caution">
    <text evidence="2">The sequence shown here is derived from an EMBL/GenBank/DDBJ whole genome shotgun (WGS) entry which is preliminary data.</text>
</comment>
<feature type="compositionally biased region" description="Low complexity" evidence="1">
    <location>
        <begin position="963"/>
        <end position="1004"/>
    </location>
</feature>
<dbReference type="Proteomes" id="UP000249619">
    <property type="component" value="Unassembled WGS sequence"/>
</dbReference>
<feature type="compositionally biased region" description="Low complexity" evidence="1">
    <location>
        <begin position="519"/>
        <end position="534"/>
    </location>
</feature>
<feature type="compositionally biased region" description="Polar residues" evidence="1">
    <location>
        <begin position="647"/>
        <end position="661"/>
    </location>
</feature>
<feature type="compositionally biased region" description="Basic and acidic residues" evidence="1">
    <location>
        <begin position="324"/>
        <end position="338"/>
    </location>
</feature>
<feature type="compositionally biased region" description="Polar residues" evidence="1">
    <location>
        <begin position="1491"/>
        <end position="1500"/>
    </location>
</feature>
<feature type="compositionally biased region" description="Low complexity" evidence="1">
    <location>
        <begin position="694"/>
        <end position="704"/>
    </location>
</feature>
<feature type="compositionally biased region" description="Basic and acidic residues" evidence="1">
    <location>
        <begin position="776"/>
        <end position="789"/>
    </location>
</feature>
<accession>A0A364N4J6</accession>
<dbReference type="STRING" id="183478.A0A364N4J6"/>
<feature type="region of interest" description="Disordered" evidence="1">
    <location>
        <begin position="1"/>
        <end position="23"/>
    </location>
</feature>
<feature type="compositionally biased region" description="Polar residues" evidence="1">
    <location>
        <begin position="203"/>
        <end position="214"/>
    </location>
</feature>
<proteinExistence type="predicted"/>
<feature type="compositionally biased region" description="Basic and acidic residues" evidence="1">
    <location>
        <begin position="630"/>
        <end position="646"/>
    </location>
</feature>
<dbReference type="EMBL" id="QGDH01000055">
    <property type="protein sequence ID" value="RAR11711.1"/>
    <property type="molecule type" value="Genomic_DNA"/>
</dbReference>
<feature type="compositionally biased region" description="Polar residues" evidence="1">
    <location>
        <begin position="72"/>
        <end position="94"/>
    </location>
</feature>
<feature type="compositionally biased region" description="Basic and acidic residues" evidence="1">
    <location>
        <begin position="479"/>
        <end position="490"/>
    </location>
</feature>
<reference evidence="3" key="1">
    <citation type="submission" date="2018-05" db="EMBL/GenBank/DDBJ databases">
        <title>Draft genome sequence of Stemphylium lycopersici strain CIDEFI 213.</title>
        <authorList>
            <person name="Medina R."/>
            <person name="Franco M.E.E."/>
            <person name="Lucentini C.G."/>
            <person name="Saparrat M.C.N."/>
            <person name="Balatti P.A."/>
        </authorList>
    </citation>
    <scope>NUCLEOTIDE SEQUENCE [LARGE SCALE GENOMIC DNA]</scope>
    <source>
        <strain evidence="3">CIDEFI 213</strain>
    </source>
</reference>
<feature type="compositionally biased region" description="Acidic residues" evidence="1">
    <location>
        <begin position="1319"/>
        <end position="1334"/>
    </location>
</feature>
<feature type="compositionally biased region" description="Polar residues" evidence="1">
    <location>
        <begin position="908"/>
        <end position="917"/>
    </location>
</feature>
<feature type="region of interest" description="Disordered" evidence="1">
    <location>
        <begin position="445"/>
        <end position="498"/>
    </location>
</feature>
<feature type="region of interest" description="Disordered" evidence="1">
    <location>
        <begin position="513"/>
        <end position="574"/>
    </location>
</feature>
<feature type="compositionally biased region" description="Low complexity" evidence="1">
    <location>
        <begin position="1187"/>
        <end position="1197"/>
    </location>
</feature>
<feature type="compositionally biased region" description="Polar residues" evidence="1">
    <location>
        <begin position="790"/>
        <end position="807"/>
    </location>
</feature>
<keyword evidence="3" id="KW-1185">Reference proteome</keyword>
<feature type="compositionally biased region" description="Polar residues" evidence="1">
    <location>
        <begin position="1049"/>
        <end position="1072"/>
    </location>
</feature>
<evidence type="ECO:0000256" key="1">
    <source>
        <dbReference type="SAM" id="MobiDB-lite"/>
    </source>
</evidence>
<feature type="compositionally biased region" description="Polar residues" evidence="1">
    <location>
        <begin position="1200"/>
        <end position="1213"/>
    </location>
</feature>
<feature type="region of interest" description="Disordered" evidence="1">
    <location>
        <begin position="585"/>
        <end position="604"/>
    </location>
</feature>
<organism evidence="2 3">
    <name type="scientific">Stemphylium lycopersici</name>
    <name type="common">Tomato gray leaf spot disease fungus</name>
    <name type="synonym">Thyrospora lycopersici</name>
    <dbReference type="NCBI Taxonomy" id="183478"/>
    <lineage>
        <taxon>Eukaryota</taxon>
        <taxon>Fungi</taxon>
        <taxon>Dikarya</taxon>
        <taxon>Ascomycota</taxon>
        <taxon>Pezizomycotina</taxon>
        <taxon>Dothideomycetes</taxon>
        <taxon>Pleosporomycetidae</taxon>
        <taxon>Pleosporales</taxon>
        <taxon>Pleosporineae</taxon>
        <taxon>Pleosporaceae</taxon>
        <taxon>Stemphylium</taxon>
    </lineage>
</organism>
<protein>
    <submittedName>
        <fullName evidence="2">Uncharacterized protein</fullName>
    </submittedName>
</protein>
<name>A0A364N4J6_STELY</name>
<feature type="region of interest" description="Disordered" evidence="1">
    <location>
        <begin position="617"/>
        <end position="928"/>
    </location>
</feature>
<feature type="compositionally biased region" description="Low complexity" evidence="1">
    <location>
        <begin position="1238"/>
        <end position="1265"/>
    </location>
</feature>
<feature type="region of interest" description="Disordered" evidence="1">
    <location>
        <begin position="49"/>
        <end position="314"/>
    </location>
</feature>
<feature type="compositionally biased region" description="Low complexity" evidence="1">
    <location>
        <begin position="1115"/>
        <end position="1125"/>
    </location>
</feature>
<feature type="region of interest" description="Disordered" evidence="1">
    <location>
        <begin position="356"/>
        <end position="405"/>
    </location>
</feature>
<evidence type="ECO:0000313" key="2">
    <source>
        <dbReference type="EMBL" id="RAR11711.1"/>
    </source>
</evidence>
<feature type="compositionally biased region" description="Basic and acidic residues" evidence="1">
    <location>
        <begin position="1279"/>
        <end position="1288"/>
    </location>
</feature>